<sequence length="81" mass="9129">MAHVLDGCVLWVVDYRLDGRPCRWIRALRVVAPPHGLIQEELDELYGNRAELIELRAATEDERAAFIRGEPPPVPGRDTPA</sequence>
<evidence type="ECO:0000313" key="1">
    <source>
        <dbReference type="EMBL" id="MBB3194821.1"/>
    </source>
</evidence>
<organism evidence="1 2">
    <name type="scientific">Roseateles terrae</name>
    <dbReference type="NCBI Taxonomy" id="431060"/>
    <lineage>
        <taxon>Bacteria</taxon>
        <taxon>Pseudomonadati</taxon>
        <taxon>Pseudomonadota</taxon>
        <taxon>Betaproteobacteria</taxon>
        <taxon>Burkholderiales</taxon>
        <taxon>Sphaerotilaceae</taxon>
        <taxon>Roseateles</taxon>
    </lineage>
</organism>
<comment type="caution">
    <text evidence="1">The sequence shown here is derived from an EMBL/GenBank/DDBJ whole genome shotgun (WGS) entry which is preliminary data.</text>
</comment>
<proteinExistence type="predicted"/>
<dbReference type="Proteomes" id="UP000574369">
    <property type="component" value="Unassembled WGS sequence"/>
</dbReference>
<keyword evidence="2" id="KW-1185">Reference proteome</keyword>
<name>A0ABR6GSY0_9BURK</name>
<protein>
    <submittedName>
        <fullName evidence="1">Uncharacterized protein</fullName>
    </submittedName>
</protein>
<accession>A0ABR6GSY0</accession>
<dbReference type="RefSeq" id="WP_184294581.1">
    <property type="nucleotide sequence ID" value="NZ_JACHXO010000003.1"/>
</dbReference>
<gene>
    <name evidence="1" type="ORF">FHS28_002217</name>
</gene>
<reference evidence="1 2" key="1">
    <citation type="submission" date="2020-08" db="EMBL/GenBank/DDBJ databases">
        <title>Genomic Encyclopedia of Type Strains, Phase III (KMG-III): the genomes of soil and plant-associated and newly described type strains.</title>
        <authorList>
            <person name="Whitman W."/>
        </authorList>
    </citation>
    <scope>NUCLEOTIDE SEQUENCE [LARGE SCALE GENOMIC DNA]</scope>
    <source>
        <strain evidence="1 2">CECT 7247</strain>
    </source>
</reference>
<evidence type="ECO:0000313" key="2">
    <source>
        <dbReference type="Proteomes" id="UP000574369"/>
    </source>
</evidence>
<dbReference type="EMBL" id="JACHXO010000003">
    <property type="protein sequence ID" value="MBB3194821.1"/>
    <property type="molecule type" value="Genomic_DNA"/>
</dbReference>